<dbReference type="OrthoDB" id="9806956at2"/>
<dbReference type="Pfam" id="PF02880">
    <property type="entry name" value="PGM_PMM_III"/>
    <property type="match status" value="1"/>
</dbReference>
<dbReference type="InterPro" id="IPR016066">
    <property type="entry name" value="A-D-PHexomutase_CS"/>
</dbReference>
<evidence type="ECO:0000256" key="1">
    <source>
        <dbReference type="ARBA" id="ARBA00001946"/>
    </source>
</evidence>
<comment type="caution">
    <text evidence="13">The sequence shown here is derived from an EMBL/GenBank/DDBJ whole genome shotgun (WGS) entry which is preliminary data.</text>
</comment>
<keyword evidence="3" id="KW-0597">Phosphoprotein</keyword>
<dbReference type="GO" id="GO:0000287">
    <property type="term" value="F:magnesium ion binding"/>
    <property type="evidence" value="ECO:0007669"/>
    <property type="project" value="InterPro"/>
</dbReference>
<dbReference type="CDD" id="cd05801">
    <property type="entry name" value="PGM_like3"/>
    <property type="match status" value="1"/>
</dbReference>
<proteinExistence type="inferred from homology"/>
<dbReference type="PANTHER" id="PTHR45745:SF1">
    <property type="entry name" value="PHOSPHOGLUCOMUTASE 2B-RELATED"/>
    <property type="match status" value="1"/>
</dbReference>
<gene>
    <name evidence="13" type="ORF">N482_04245</name>
</gene>
<accession>A0A167H7F2</accession>
<dbReference type="InterPro" id="IPR016055">
    <property type="entry name" value="A-D-PHexomutase_a/b/a-I/II/III"/>
</dbReference>
<evidence type="ECO:0000313" key="13">
    <source>
        <dbReference type="EMBL" id="KZN57716.1"/>
    </source>
</evidence>
<evidence type="ECO:0000259" key="11">
    <source>
        <dbReference type="Pfam" id="PF02879"/>
    </source>
</evidence>
<dbReference type="GO" id="GO:0008973">
    <property type="term" value="F:phosphopentomutase activity"/>
    <property type="evidence" value="ECO:0007669"/>
    <property type="project" value="TreeGrafter"/>
</dbReference>
<organism evidence="13 14">
    <name type="scientific">Pseudoalteromonas luteoviolacea NCIMB 1942</name>
    <dbReference type="NCBI Taxonomy" id="1365253"/>
    <lineage>
        <taxon>Bacteria</taxon>
        <taxon>Pseudomonadati</taxon>
        <taxon>Pseudomonadota</taxon>
        <taxon>Gammaproteobacteria</taxon>
        <taxon>Alteromonadales</taxon>
        <taxon>Pseudoalteromonadaceae</taxon>
        <taxon>Pseudoalteromonas</taxon>
    </lineage>
</organism>
<dbReference type="InterPro" id="IPR005843">
    <property type="entry name" value="A-D-PHexomutase_C"/>
</dbReference>
<dbReference type="Pfam" id="PF02879">
    <property type="entry name" value="PGM_PMM_II"/>
    <property type="match status" value="1"/>
</dbReference>
<dbReference type="GO" id="GO:0006166">
    <property type="term" value="P:purine ribonucleoside salvage"/>
    <property type="evidence" value="ECO:0007669"/>
    <property type="project" value="TreeGrafter"/>
</dbReference>
<dbReference type="PATRIC" id="fig|1365253.3.peg.513"/>
<dbReference type="RefSeq" id="WP_063375543.1">
    <property type="nucleotide sequence ID" value="NZ_AUXT01000024.1"/>
</dbReference>
<evidence type="ECO:0000259" key="10">
    <source>
        <dbReference type="Pfam" id="PF02878"/>
    </source>
</evidence>
<evidence type="ECO:0000256" key="5">
    <source>
        <dbReference type="ARBA" id="ARBA00022842"/>
    </source>
</evidence>
<keyword evidence="6 13" id="KW-0413">Isomerase</keyword>
<comment type="cofactor">
    <cofactor evidence="1">
        <name>Mg(2+)</name>
        <dbReference type="ChEBI" id="CHEBI:18420"/>
    </cofactor>
</comment>
<evidence type="ECO:0000256" key="8">
    <source>
        <dbReference type="RuleBase" id="RU004326"/>
    </source>
</evidence>
<dbReference type="InterPro" id="IPR005844">
    <property type="entry name" value="A-D-PHexomutase_a/b/a-I"/>
</dbReference>
<dbReference type="Pfam" id="PF02878">
    <property type="entry name" value="PGM_PMM_I"/>
    <property type="match status" value="1"/>
</dbReference>
<sequence length="545" mass="59404">MANHPNAGKPAPKSQLANIPKLVSAYYLNEPDLEVNPEQCVAFGTSGHRGCSYNVKFNESHILAITQAICDYRKANNIFGPLFLGKDTHALSEAAFNSAIEVLVANEVQVITQEGDDFTPTPVISHAIVGHNRTHPQELADGIVVTPSHNPPEDGGFKYNPPNGGPADTDVTNWIEQRANQLLREDLVEVELFPFAKAKRSGFIKYEDLITPYVEDLANVIDLDAIAKARVNIGIDPLGGSGINFWPVIAERYNLKLTVVNDEVDPRFAFMPLDKDGKIRMDCSSPFAMANLIALKDDYDIGIGNDPDYDRHGIVTKDGLMNPNHFLAVAIDYLLQHRDWAKDIKVGKTLVSSGMIDKVVSNLGHEVYEVPVGFKWFVEGLSDKWLAFGGEESAGASFLRKNGDVWNTDKDGFILGLLAAEILAVTGKTASERYRELEQQFGSPSYKRIDAPATEPQKARLKALSVEDVTATTLAGDKITDILTHAPGNGAAIGGLKVVTESGWFAARPSGTEDIYKIYLESFKGEAHLAELESAAKALVDSVIS</sequence>
<evidence type="ECO:0000256" key="4">
    <source>
        <dbReference type="ARBA" id="ARBA00022723"/>
    </source>
</evidence>
<reference evidence="13 14" key="1">
    <citation type="submission" date="2013-07" db="EMBL/GenBank/DDBJ databases">
        <title>Comparative Genomic and Metabolomic Analysis of Twelve Strains of Pseudoalteromonas luteoviolacea.</title>
        <authorList>
            <person name="Vynne N.G."/>
            <person name="Mansson M."/>
            <person name="Gram L."/>
        </authorList>
    </citation>
    <scope>NUCLEOTIDE SEQUENCE [LARGE SCALE GENOMIC DNA]</scope>
    <source>
        <strain evidence="13 14">NCIMB 1942</strain>
    </source>
</reference>
<dbReference type="InterPro" id="IPR005852">
    <property type="entry name" value="PGM_a-D-Glc-sp"/>
</dbReference>
<feature type="domain" description="Alpha-D-phosphohexomutase C-terminal" evidence="9">
    <location>
        <begin position="490"/>
        <end position="534"/>
    </location>
</feature>
<feature type="domain" description="Alpha-D-phosphohexomutase alpha/beta/alpha" evidence="10">
    <location>
        <begin position="42"/>
        <end position="181"/>
    </location>
</feature>
<dbReference type="EC" id="5.4.2.2" evidence="7"/>
<dbReference type="GO" id="GO:0004614">
    <property type="term" value="F:phosphoglucomutase activity"/>
    <property type="evidence" value="ECO:0007669"/>
    <property type="project" value="UniProtKB-UniRule"/>
</dbReference>
<dbReference type="Proteomes" id="UP000076587">
    <property type="component" value="Unassembled WGS sequence"/>
</dbReference>
<protein>
    <recommendedName>
        <fullName evidence="7">Phosphoglucomutase</fullName>
        <ecNumber evidence="7">5.4.2.2</ecNumber>
    </recommendedName>
</protein>
<dbReference type="InterPro" id="IPR036900">
    <property type="entry name" value="A-D-PHexomutase_C_sf"/>
</dbReference>
<evidence type="ECO:0000259" key="9">
    <source>
        <dbReference type="Pfam" id="PF00408"/>
    </source>
</evidence>
<feature type="domain" description="Alpha-D-phosphohexomutase alpha/beta/alpha" evidence="12">
    <location>
        <begin position="322"/>
        <end position="440"/>
    </location>
</feature>
<dbReference type="InterPro" id="IPR005846">
    <property type="entry name" value="A-D-PHexomutase_a/b/a-III"/>
</dbReference>
<name>A0A167H7F2_9GAMM</name>
<evidence type="ECO:0000259" key="12">
    <source>
        <dbReference type="Pfam" id="PF02880"/>
    </source>
</evidence>
<dbReference type="Pfam" id="PF00408">
    <property type="entry name" value="PGM_PMM_IV"/>
    <property type="match status" value="1"/>
</dbReference>
<dbReference type="Gene3D" id="3.30.310.50">
    <property type="entry name" value="Alpha-D-phosphohexomutase, C-terminal domain"/>
    <property type="match status" value="1"/>
</dbReference>
<keyword evidence="5 8" id="KW-0460">Magnesium</keyword>
<dbReference type="EMBL" id="AUXT01000024">
    <property type="protein sequence ID" value="KZN57716.1"/>
    <property type="molecule type" value="Genomic_DNA"/>
</dbReference>
<evidence type="ECO:0000256" key="3">
    <source>
        <dbReference type="ARBA" id="ARBA00022553"/>
    </source>
</evidence>
<evidence type="ECO:0000313" key="14">
    <source>
        <dbReference type="Proteomes" id="UP000076587"/>
    </source>
</evidence>
<dbReference type="GO" id="GO:0005975">
    <property type="term" value="P:carbohydrate metabolic process"/>
    <property type="evidence" value="ECO:0007669"/>
    <property type="project" value="UniProtKB-UniRule"/>
</dbReference>
<feature type="domain" description="Alpha-D-phosphohexomutase alpha/beta/alpha" evidence="11">
    <location>
        <begin position="212"/>
        <end position="319"/>
    </location>
</feature>
<dbReference type="PROSITE" id="PS00710">
    <property type="entry name" value="PGM_PMM"/>
    <property type="match status" value="1"/>
</dbReference>
<dbReference type="InterPro" id="IPR005845">
    <property type="entry name" value="A-D-PHexomutase_a/b/a-II"/>
</dbReference>
<dbReference type="PANTHER" id="PTHR45745">
    <property type="entry name" value="PHOSPHOMANNOMUTASE 45A"/>
    <property type="match status" value="1"/>
</dbReference>
<dbReference type="SUPFAM" id="SSF55957">
    <property type="entry name" value="Phosphoglucomutase, C-terminal domain"/>
    <property type="match status" value="1"/>
</dbReference>
<evidence type="ECO:0000256" key="2">
    <source>
        <dbReference type="ARBA" id="ARBA00010231"/>
    </source>
</evidence>
<evidence type="ECO:0000256" key="7">
    <source>
        <dbReference type="NCBIfam" id="TIGR01132"/>
    </source>
</evidence>
<keyword evidence="4 8" id="KW-0479">Metal-binding</keyword>
<evidence type="ECO:0000256" key="6">
    <source>
        <dbReference type="ARBA" id="ARBA00023235"/>
    </source>
</evidence>
<dbReference type="Gene3D" id="3.40.120.10">
    <property type="entry name" value="Alpha-D-Glucose-1,6-Bisphosphate, subunit A, domain 3"/>
    <property type="match status" value="3"/>
</dbReference>
<dbReference type="SUPFAM" id="SSF53738">
    <property type="entry name" value="Phosphoglucomutase, first 3 domains"/>
    <property type="match status" value="3"/>
</dbReference>
<dbReference type="AlphaFoldDB" id="A0A167H7F2"/>
<dbReference type="NCBIfam" id="TIGR01132">
    <property type="entry name" value="pgm"/>
    <property type="match status" value="1"/>
</dbReference>
<comment type="similarity">
    <text evidence="2 8">Belongs to the phosphohexose mutase family.</text>
</comment>